<dbReference type="AlphaFoldDB" id="A0A7T8HMW7"/>
<gene>
    <name evidence="1" type="ORF">FKW44_004555</name>
</gene>
<dbReference type="Proteomes" id="UP000595437">
    <property type="component" value="Chromosome 3"/>
</dbReference>
<sequence>MAELLLFNTFIYMAFGWHRLHEWEDKFVSYSNAAAQRILWKQACERSAFFA</sequence>
<accession>A0A7T8HMW7</accession>
<protein>
    <submittedName>
        <fullName evidence="1">Uncharacterized protein</fullName>
    </submittedName>
</protein>
<organism evidence="1 2">
    <name type="scientific">Caligus rogercresseyi</name>
    <name type="common">Sea louse</name>
    <dbReference type="NCBI Taxonomy" id="217165"/>
    <lineage>
        <taxon>Eukaryota</taxon>
        <taxon>Metazoa</taxon>
        <taxon>Ecdysozoa</taxon>
        <taxon>Arthropoda</taxon>
        <taxon>Crustacea</taxon>
        <taxon>Multicrustacea</taxon>
        <taxon>Hexanauplia</taxon>
        <taxon>Copepoda</taxon>
        <taxon>Siphonostomatoida</taxon>
        <taxon>Caligidae</taxon>
        <taxon>Caligus</taxon>
    </lineage>
</organism>
<name>A0A7T8HMW7_CALRO</name>
<evidence type="ECO:0000313" key="2">
    <source>
        <dbReference type="Proteomes" id="UP000595437"/>
    </source>
</evidence>
<reference evidence="2" key="1">
    <citation type="submission" date="2021-01" db="EMBL/GenBank/DDBJ databases">
        <title>Caligus Genome Assembly.</title>
        <authorList>
            <person name="Gallardo-Escarate C."/>
        </authorList>
    </citation>
    <scope>NUCLEOTIDE SEQUENCE [LARGE SCALE GENOMIC DNA]</scope>
</reference>
<dbReference type="EMBL" id="CP045892">
    <property type="protein sequence ID" value="QQP52410.1"/>
    <property type="molecule type" value="Genomic_DNA"/>
</dbReference>
<keyword evidence="2" id="KW-1185">Reference proteome</keyword>
<evidence type="ECO:0000313" key="1">
    <source>
        <dbReference type="EMBL" id="QQP52410.1"/>
    </source>
</evidence>
<proteinExistence type="predicted"/>